<evidence type="ECO:0000259" key="5">
    <source>
        <dbReference type="PROSITE" id="PS51763"/>
    </source>
</evidence>
<reference evidence="6 7" key="2">
    <citation type="submission" date="2016-08" db="EMBL/GenBank/DDBJ databases">
        <title>Pervasive Adenine N6-methylation of Active Genes in Fungi.</title>
        <authorList>
            <consortium name="DOE Joint Genome Institute"/>
            <person name="Mondo S.J."/>
            <person name="Dannebaum R.O."/>
            <person name="Kuo R.C."/>
            <person name="Labutti K."/>
            <person name="Haridas S."/>
            <person name="Kuo A."/>
            <person name="Salamov A."/>
            <person name="Ahrendt S.R."/>
            <person name="Lipzen A."/>
            <person name="Sullivan W."/>
            <person name="Andreopoulos W.B."/>
            <person name="Clum A."/>
            <person name="Lindquist E."/>
            <person name="Daum C."/>
            <person name="Ramamoorthy G.K."/>
            <person name="Gryganskyi A."/>
            <person name="Culley D."/>
            <person name="Magnuson J.K."/>
            <person name="James T.Y."/>
            <person name="O'Malley M.A."/>
            <person name="Stajich J.E."/>
            <person name="Spatafora J.W."/>
            <person name="Visel A."/>
            <person name="Grigoriev I.V."/>
        </authorList>
    </citation>
    <scope>NUCLEOTIDE SEQUENCE [LARGE SCALE GENOMIC DNA]</scope>
    <source>
        <strain evidence="6 7">S4</strain>
    </source>
</reference>
<dbReference type="InterPro" id="IPR009034">
    <property type="entry name" value="Dockerin_dom_fun_sf"/>
</dbReference>
<dbReference type="SUPFAM" id="SSF64571">
    <property type="entry name" value="Cellulose docking domain, dockering"/>
    <property type="match status" value="4"/>
</dbReference>
<evidence type="ECO:0000256" key="4">
    <source>
        <dbReference type="SAM" id="SignalP"/>
    </source>
</evidence>
<feature type="domain" description="CBM10" evidence="5">
    <location>
        <begin position="389"/>
        <end position="427"/>
    </location>
</feature>
<dbReference type="EMBL" id="MCFG01000254">
    <property type="protein sequence ID" value="ORX77305.1"/>
    <property type="molecule type" value="Genomic_DNA"/>
</dbReference>
<feature type="chain" id="PRO_5012688721" description="CBM10 domain-containing protein" evidence="4">
    <location>
        <begin position="18"/>
        <end position="438"/>
    </location>
</feature>
<dbReference type="PROSITE" id="PS51763">
    <property type="entry name" value="CBM10"/>
    <property type="match status" value="4"/>
</dbReference>
<evidence type="ECO:0000256" key="3">
    <source>
        <dbReference type="ARBA" id="ARBA00022801"/>
    </source>
</evidence>
<keyword evidence="3" id="KW-0378">Hydrolase</keyword>
<feature type="signal peptide" evidence="4">
    <location>
        <begin position="1"/>
        <end position="17"/>
    </location>
</feature>
<dbReference type="GO" id="GO:0016787">
    <property type="term" value="F:hydrolase activity"/>
    <property type="evidence" value="ECO:0007669"/>
    <property type="project" value="UniProtKB-KW"/>
</dbReference>
<keyword evidence="1 4" id="KW-0732">Signal</keyword>
<feature type="domain" description="CBM10" evidence="5">
    <location>
        <begin position="18"/>
        <end position="56"/>
    </location>
</feature>
<evidence type="ECO:0000313" key="7">
    <source>
        <dbReference type="Proteomes" id="UP000193944"/>
    </source>
</evidence>
<reference evidence="6 7" key="1">
    <citation type="submission" date="2016-08" db="EMBL/GenBank/DDBJ databases">
        <title>A Parts List for Fungal Cellulosomes Revealed by Comparative Genomics.</title>
        <authorList>
            <consortium name="DOE Joint Genome Institute"/>
            <person name="Haitjema C.H."/>
            <person name="Gilmore S.P."/>
            <person name="Henske J.K."/>
            <person name="Solomon K.V."/>
            <person name="De Groot R."/>
            <person name="Kuo A."/>
            <person name="Mondo S.J."/>
            <person name="Salamov A.A."/>
            <person name="Labutti K."/>
            <person name="Zhao Z."/>
            <person name="Chiniquy J."/>
            <person name="Barry K."/>
            <person name="Brewer H.M."/>
            <person name="Purvine S.O."/>
            <person name="Wright A.T."/>
            <person name="Boxma B."/>
            <person name="Van Alen T."/>
            <person name="Hackstein J.H."/>
            <person name="Baker S.E."/>
            <person name="Grigoriev I.V."/>
            <person name="O'Malley M.A."/>
        </authorList>
    </citation>
    <scope>NUCLEOTIDE SEQUENCE [LARGE SCALE GENOMIC DNA]</scope>
    <source>
        <strain evidence="6 7">S4</strain>
    </source>
</reference>
<keyword evidence="2" id="KW-0677">Repeat</keyword>
<proteinExistence type="predicted"/>
<evidence type="ECO:0000256" key="1">
    <source>
        <dbReference type="ARBA" id="ARBA00022729"/>
    </source>
</evidence>
<gene>
    <name evidence="6" type="ORF">BCR32DRAFT_328973</name>
</gene>
<dbReference type="Pfam" id="PF02013">
    <property type="entry name" value="CBM_10"/>
    <property type="match status" value="3"/>
</dbReference>
<feature type="domain" description="CBM10" evidence="5">
    <location>
        <begin position="294"/>
        <end position="331"/>
    </location>
</feature>
<organism evidence="6 7">
    <name type="scientific">Anaeromyces robustus</name>
    <dbReference type="NCBI Taxonomy" id="1754192"/>
    <lineage>
        <taxon>Eukaryota</taxon>
        <taxon>Fungi</taxon>
        <taxon>Fungi incertae sedis</taxon>
        <taxon>Chytridiomycota</taxon>
        <taxon>Chytridiomycota incertae sedis</taxon>
        <taxon>Neocallimastigomycetes</taxon>
        <taxon>Neocallimastigales</taxon>
        <taxon>Neocallimastigaceae</taxon>
        <taxon>Anaeromyces</taxon>
    </lineage>
</organism>
<protein>
    <recommendedName>
        <fullName evidence="5">CBM10 domain-containing protein</fullName>
    </recommendedName>
</protein>
<accession>A0A1Y1WV70</accession>
<comment type="caution">
    <text evidence="6">The sequence shown here is derived from an EMBL/GenBank/DDBJ whole genome shotgun (WGS) entry which is preliminary data.</text>
</comment>
<keyword evidence="7" id="KW-1185">Reference proteome</keyword>
<feature type="domain" description="CBM10" evidence="5">
    <location>
        <begin position="108"/>
        <end position="146"/>
    </location>
</feature>
<sequence length="438" mass="48966">MKTLFILFLIFVVKVYADCWSQPLGYPCCSSSNKNVIYTDKDGDWGIENNGWCGFLKDIPITTTKTLPTTKKNCKTFTFAYYSCSIKGGRPSQVVNNGCPTPVCDFAKCWSEKLGYPCCKNSNTDVAYIDADGKWGVENHEWCGITKETPTPTTKRQCPTFTYPYGECERKGTLSSITNDGCPTPTCVFDQECWSLKYGIECCELYYHGETEIDERGEWGTYGNGKKCGIRPDKTAITTTTTTTTTTTSIIPPTPTKECPVVNFSVNDCIQKNGTVSSITISGCLTPTCVIEQRCLSEFNYPCCSLGYDKIVYSDKYAYWGFENGDWCVMMIVEPTPTETTSTTTTTFTTLRKNCPVFTFPYDDCVKKGYPTKVTRNGCATPTCVIEQECWSLQYGIPCCSYYYHGDIETDERGKWGIRGTEKCGILKDITETPVPTN</sequence>
<dbReference type="InterPro" id="IPR002883">
    <property type="entry name" value="CBM10/Dockerin_dom"/>
</dbReference>
<dbReference type="Proteomes" id="UP000193944">
    <property type="component" value="Unassembled WGS sequence"/>
</dbReference>
<dbReference type="AlphaFoldDB" id="A0A1Y1WV70"/>
<name>A0A1Y1WV70_9FUNG</name>
<dbReference type="STRING" id="1754192.A0A1Y1WV70"/>
<evidence type="ECO:0000313" key="6">
    <source>
        <dbReference type="EMBL" id="ORX77305.1"/>
    </source>
</evidence>
<dbReference type="Gene3D" id="3.90.1220.10">
    <property type="entry name" value="Cellulose docking domain, dockering"/>
    <property type="match status" value="5"/>
</dbReference>
<evidence type="ECO:0000256" key="2">
    <source>
        <dbReference type="ARBA" id="ARBA00022737"/>
    </source>
</evidence>